<keyword evidence="4" id="KW-1185">Reference proteome</keyword>
<reference evidence="3" key="1">
    <citation type="journal article" date="2020" name="Stud. Mycol.">
        <title>101 Dothideomycetes genomes: a test case for predicting lifestyles and emergence of pathogens.</title>
        <authorList>
            <person name="Haridas S."/>
            <person name="Albert R."/>
            <person name="Binder M."/>
            <person name="Bloem J."/>
            <person name="Labutti K."/>
            <person name="Salamov A."/>
            <person name="Andreopoulos B."/>
            <person name="Baker S."/>
            <person name="Barry K."/>
            <person name="Bills G."/>
            <person name="Bluhm B."/>
            <person name="Cannon C."/>
            <person name="Castanera R."/>
            <person name="Culley D."/>
            <person name="Daum C."/>
            <person name="Ezra D."/>
            <person name="Gonzalez J."/>
            <person name="Henrissat B."/>
            <person name="Kuo A."/>
            <person name="Liang C."/>
            <person name="Lipzen A."/>
            <person name="Lutzoni F."/>
            <person name="Magnuson J."/>
            <person name="Mondo S."/>
            <person name="Nolan M."/>
            <person name="Ohm R."/>
            <person name="Pangilinan J."/>
            <person name="Park H.-J."/>
            <person name="Ramirez L."/>
            <person name="Alfaro M."/>
            <person name="Sun H."/>
            <person name="Tritt A."/>
            <person name="Yoshinaga Y."/>
            <person name="Zwiers L.-H."/>
            <person name="Turgeon B."/>
            <person name="Goodwin S."/>
            <person name="Spatafora J."/>
            <person name="Crous P."/>
            <person name="Grigoriev I."/>
        </authorList>
    </citation>
    <scope>NUCLEOTIDE SEQUENCE</scope>
    <source>
        <strain evidence="3">CBS 262.69</strain>
    </source>
</reference>
<gene>
    <name evidence="3" type="ORF">EJ06DRAFT_154158</name>
</gene>
<feature type="compositionally biased region" description="Polar residues" evidence="2">
    <location>
        <begin position="72"/>
        <end position="88"/>
    </location>
</feature>
<accession>A0A6G1HNQ0</accession>
<feature type="compositionally biased region" description="Acidic residues" evidence="2">
    <location>
        <begin position="631"/>
        <end position="640"/>
    </location>
</feature>
<protein>
    <submittedName>
        <fullName evidence="3">Uncharacterized protein</fullName>
    </submittedName>
</protein>
<feature type="compositionally biased region" description="Basic and acidic residues" evidence="2">
    <location>
        <begin position="44"/>
        <end position="65"/>
    </location>
</feature>
<dbReference type="EMBL" id="ML996703">
    <property type="protein sequence ID" value="KAF2397531.1"/>
    <property type="molecule type" value="Genomic_DNA"/>
</dbReference>
<feature type="region of interest" description="Disordered" evidence="2">
    <location>
        <begin position="1"/>
        <end position="207"/>
    </location>
</feature>
<name>A0A6G1HNQ0_9PEZI</name>
<evidence type="ECO:0000256" key="2">
    <source>
        <dbReference type="SAM" id="MobiDB-lite"/>
    </source>
</evidence>
<feature type="region of interest" description="Disordered" evidence="2">
    <location>
        <begin position="619"/>
        <end position="678"/>
    </location>
</feature>
<feature type="compositionally biased region" description="Low complexity" evidence="2">
    <location>
        <begin position="445"/>
        <end position="456"/>
    </location>
</feature>
<dbReference type="OrthoDB" id="5945798at2759"/>
<feature type="compositionally biased region" description="Low complexity" evidence="2">
    <location>
        <begin position="149"/>
        <end position="179"/>
    </location>
</feature>
<dbReference type="Proteomes" id="UP000799640">
    <property type="component" value="Unassembled WGS sequence"/>
</dbReference>
<feature type="coiled-coil region" evidence="1">
    <location>
        <begin position="301"/>
        <end position="349"/>
    </location>
</feature>
<feature type="compositionally biased region" description="Polar residues" evidence="2">
    <location>
        <begin position="110"/>
        <end position="123"/>
    </location>
</feature>
<feature type="region of interest" description="Disordered" evidence="2">
    <location>
        <begin position="349"/>
        <end position="541"/>
    </location>
</feature>
<evidence type="ECO:0000256" key="1">
    <source>
        <dbReference type="SAM" id="Coils"/>
    </source>
</evidence>
<dbReference type="AlphaFoldDB" id="A0A6G1HNQ0"/>
<feature type="compositionally biased region" description="Low complexity" evidence="2">
    <location>
        <begin position="480"/>
        <end position="492"/>
    </location>
</feature>
<sequence>MADLGGGARAANGSARTTQGPVPVSASQPQSTRAPPPFMPPTEIMRRRGEREQRRQQQLEEEKRAAAPPGAQETSQNPQQTEQPQRLPQSGHRRTQTVTQATYPPLQAGAQPQSSAQRTQSDPQPGRPRATSQSQQTPRPVPTAGPSGSQARPQARAQQPQQQQQSPPSQRAPQPQSRPIAGGGSTRAPAPGASEPSQEAARRPSNVSSFPHAFERWEIMSSHWEGLTSYWLHRLEQNKDELRKEPMLTQLSRQVTDLSAAGANLFHAVVELQRLRASSERKFQRWFIETRKDAERAGEVVKQLENQVLAERRARQDADARIQAAQDGAREAHTLVKEMQRELRISKEESRRAWEELGRREQEERDRTAALRDGQPIVVGGYQVYPRMQPGQPDDGTEQHEMAEYGYGPSDAGAGPSDVGAGVGHEGLPYDPTRSPANTDPFTEPAPAAGSSLAGPFQPEYPFPSETPVQGAAEGADARSTLPSQQPPTTTSAGDFYRLGNTHLGAGPGAQEDPHPYVPGSEDWASSAGEEDDYATDVQGNVLLDAAGRPVPWRRGVQGPVEDDEGVRYPAVPAMTSAAVPPGRQQQPVTTMAGVSLPPAASAGAVSASAPPAVPLAVPLPPGSVGPGPDYEGDGYDEWEERMRHHHPSRLSDVLEMDEDERSRVSEMGEGQGRGAPF</sequence>
<proteinExistence type="predicted"/>
<keyword evidence="1" id="KW-0175">Coiled coil</keyword>
<feature type="compositionally biased region" description="Basic and acidic residues" evidence="2">
    <location>
        <begin position="349"/>
        <end position="370"/>
    </location>
</feature>
<evidence type="ECO:0000313" key="4">
    <source>
        <dbReference type="Proteomes" id="UP000799640"/>
    </source>
</evidence>
<feature type="compositionally biased region" description="Polar residues" evidence="2">
    <location>
        <begin position="17"/>
        <end position="33"/>
    </location>
</feature>
<organism evidence="3 4">
    <name type="scientific">Trichodelitschia bisporula</name>
    <dbReference type="NCBI Taxonomy" id="703511"/>
    <lineage>
        <taxon>Eukaryota</taxon>
        <taxon>Fungi</taxon>
        <taxon>Dikarya</taxon>
        <taxon>Ascomycota</taxon>
        <taxon>Pezizomycotina</taxon>
        <taxon>Dothideomycetes</taxon>
        <taxon>Dothideomycetes incertae sedis</taxon>
        <taxon>Phaeotrichales</taxon>
        <taxon>Phaeotrichaceae</taxon>
        <taxon>Trichodelitschia</taxon>
    </lineage>
</organism>
<evidence type="ECO:0000313" key="3">
    <source>
        <dbReference type="EMBL" id="KAF2397531.1"/>
    </source>
</evidence>